<dbReference type="EMBL" id="ALIE01000139">
    <property type="protein sequence ID" value="EJS42758.1"/>
    <property type="molecule type" value="Genomic_DNA"/>
</dbReference>
<sequence>MNIKTLCLQEYKRITVTSLLNPLEEALSNGKHHPHAKSSTTPTGGNLYANTNNGTVAKQKEQRRKGVTRKCPQCAVVKTSPQWREGPDGQVNLCNACGLFYRKVFLVFGKNLAKRYFNEIKGVSVKRKVPKSLYGVARTR</sequence>
<dbReference type="SUPFAM" id="SSF57716">
    <property type="entry name" value="Glucocorticoid receptor-like (DNA-binding domain)"/>
    <property type="match status" value="1"/>
</dbReference>
<keyword evidence="3" id="KW-0862">Zinc</keyword>
<comment type="caution">
    <text evidence="7">The sequence shown here is derived from an EMBL/GenBank/DDBJ whole genome shotgun (WGS) entry which is preliminary data.</text>
</comment>
<proteinExistence type="predicted"/>
<evidence type="ECO:0000256" key="1">
    <source>
        <dbReference type="ARBA" id="ARBA00022723"/>
    </source>
</evidence>
<dbReference type="PANTHER" id="PTHR45658">
    <property type="entry name" value="GATA TRANSCRIPTION FACTOR"/>
    <property type="match status" value="1"/>
</dbReference>
<dbReference type="InterPro" id="IPR000679">
    <property type="entry name" value="Znf_GATA"/>
</dbReference>
<protein>
    <submittedName>
        <fullName evidence="7">Gat3p</fullName>
    </submittedName>
</protein>
<evidence type="ECO:0000313" key="8">
    <source>
        <dbReference type="Proteomes" id="UP000006968"/>
    </source>
</evidence>
<evidence type="ECO:0000313" key="7">
    <source>
        <dbReference type="EMBL" id="EJS42758.1"/>
    </source>
</evidence>
<feature type="region of interest" description="Disordered" evidence="5">
    <location>
        <begin position="27"/>
        <end position="63"/>
    </location>
</feature>
<dbReference type="CDD" id="cd00202">
    <property type="entry name" value="ZnF_GATA"/>
    <property type="match status" value="1"/>
</dbReference>
<dbReference type="PROSITE" id="PS00344">
    <property type="entry name" value="GATA_ZN_FINGER_1"/>
    <property type="match status" value="1"/>
</dbReference>
<reference evidence="7 8" key="1">
    <citation type="journal article" date="2013" name="BMC Genomics">
        <title>High quality de novo sequencing and assembly of the Saccharomyces arboricolus genome.</title>
        <authorList>
            <person name="Liti G."/>
            <person name="Nguyen Ba A.N."/>
            <person name="Blythe M."/>
            <person name="Mueller C.A."/>
            <person name="Bergstroem A."/>
            <person name="Cubillos F.A."/>
            <person name="Dafhnis-Calas F."/>
            <person name="Khoshraftar S."/>
            <person name="Malla S."/>
            <person name="Mehta N."/>
            <person name="Siow C.C."/>
            <person name="Warringer J."/>
            <person name="Moses A.M."/>
            <person name="Louis E.J."/>
            <person name="Nieduszynski C.A."/>
        </authorList>
    </citation>
    <scope>NUCLEOTIDE SEQUENCE [LARGE SCALE GENOMIC DNA]</scope>
    <source>
        <strain evidence="8">H-6 / AS 2.3317 / CBS 10644</strain>
    </source>
</reference>
<dbReference type="GO" id="GO:0006355">
    <property type="term" value="P:regulation of DNA-templated transcription"/>
    <property type="evidence" value="ECO:0007669"/>
    <property type="project" value="InterPro"/>
</dbReference>
<organism evidence="7 8">
    <name type="scientific">Saccharomyces arboricola (strain H-6 / AS 2.3317 / CBS 10644)</name>
    <name type="common">Yeast</name>
    <dbReference type="NCBI Taxonomy" id="1160507"/>
    <lineage>
        <taxon>Eukaryota</taxon>
        <taxon>Fungi</taxon>
        <taxon>Dikarya</taxon>
        <taxon>Ascomycota</taxon>
        <taxon>Saccharomycotina</taxon>
        <taxon>Saccharomycetes</taxon>
        <taxon>Saccharomycetales</taxon>
        <taxon>Saccharomycetaceae</taxon>
        <taxon>Saccharomyces</taxon>
    </lineage>
</organism>
<name>J8PZG7_SACAR</name>
<dbReference type="HOGENOM" id="CLU_1826405_0_0_1"/>
<keyword evidence="1" id="KW-0479">Metal-binding</keyword>
<keyword evidence="8" id="KW-1185">Reference proteome</keyword>
<dbReference type="PROSITE" id="PS50114">
    <property type="entry name" value="GATA_ZN_FINGER_2"/>
    <property type="match status" value="1"/>
</dbReference>
<keyword evidence="2 4" id="KW-0863">Zinc-finger</keyword>
<dbReference type="InterPro" id="IPR051140">
    <property type="entry name" value="GATA_TF"/>
</dbReference>
<dbReference type="Pfam" id="PF00320">
    <property type="entry name" value="GATA"/>
    <property type="match status" value="1"/>
</dbReference>
<dbReference type="Gene3D" id="3.30.50.10">
    <property type="entry name" value="Erythroid Transcription Factor GATA-1, subunit A"/>
    <property type="match status" value="1"/>
</dbReference>
<feature type="compositionally biased region" description="Polar residues" evidence="5">
    <location>
        <begin position="37"/>
        <end position="56"/>
    </location>
</feature>
<dbReference type="OrthoDB" id="2162994at2759"/>
<evidence type="ECO:0000256" key="5">
    <source>
        <dbReference type="SAM" id="MobiDB-lite"/>
    </source>
</evidence>
<evidence type="ECO:0000256" key="4">
    <source>
        <dbReference type="PROSITE-ProRule" id="PRU00094"/>
    </source>
</evidence>
<evidence type="ECO:0000256" key="3">
    <source>
        <dbReference type="ARBA" id="ARBA00022833"/>
    </source>
</evidence>
<dbReference type="Proteomes" id="UP000006968">
    <property type="component" value="Chromosome XII"/>
</dbReference>
<dbReference type="PANTHER" id="PTHR45658:SF149">
    <property type="entry name" value="PROTEIN GAT3-RELATED"/>
    <property type="match status" value="1"/>
</dbReference>
<dbReference type="InterPro" id="IPR013088">
    <property type="entry name" value="Znf_NHR/GATA"/>
</dbReference>
<feature type="domain" description="GATA-type" evidence="6">
    <location>
        <begin position="65"/>
        <end position="102"/>
    </location>
</feature>
<dbReference type="GO" id="GO:0043565">
    <property type="term" value="F:sequence-specific DNA binding"/>
    <property type="evidence" value="ECO:0007669"/>
    <property type="project" value="InterPro"/>
</dbReference>
<dbReference type="GO" id="GO:0008270">
    <property type="term" value="F:zinc ion binding"/>
    <property type="evidence" value="ECO:0007669"/>
    <property type="project" value="UniProtKB-KW"/>
</dbReference>
<dbReference type="SMART" id="SM00401">
    <property type="entry name" value="ZnF_GATA"/>
    <property type="match status" value="1"/>
</dbReference>
<accession>J8PZG7</accession>
<evidence type="ECO:0000259" key="6">
    <source>
        <dbReference type="PROSITE" id="PS50114"/>
    </source>
</evidence>
<dbReference type="AlphaFoldDB" id="J8PZG7"/>
<gene>
    <name evidence="7" type="ORF">SU7_2146</name>
</gene>
<evidence type="ECO:0000256" key="2">
    <source>
        <dbReference type="ARBA" id="ARBA00022771"/>
    </source>
</evidence>